<dbReference type="InterPro" id="IPR027417">
    <property type="entry name" value="P-loop_NTPase"/>
</dbReference>
<dbReference type="Gene3D" id="3.40.50.300">
    <property type="entry name" value="P-loop containing nucleotide triphosphate hydrolases"/>
    <property type="match status" value="1"/>
</dbReference>
<name>A0ABS8KEY7_9BURK</name>
<sequence length="687" mass="76299">MKRWNVKTIFFLGVNSAFREISLDPGKVNVITGASGTGKSAVIKALDYCLGSSTCTLPVYVRRHSIAVGVKWVRGDDEMVVCRQIPGAGKQSSHYMYVSTGRKLRVPRSIDEFEGRTTIDAAKGELERAFGIGDEGAVEAEQLGRTRTDRATVRHIAPYIFVTKEVIDSEAVLLHGLQDSKKASGIISTLPYFLGVSTAASLLNERLLRQRRKELEVERAREHARRSNDSLLKQRSRVLLTEATRAGIAAEAPIEADEQMLVDLLRRAMSADALTAQYPTDGDIGELHARRKALLTEFNQTKRRHQAAILAASESAGYQGAVKKQEERLNIAQHLQLEGFAPVCPVCNADTEQGAEVAAALKRTIQTIRKESSAIQRVRPQLDARVTELAESSNRLSAELRELDASITATLARVQEGKRLADLGQLQAYIRGKIAGFLESIDDKLLSPAKDLTWLEGEIERLEALIDTDNRRMRLQRAESAVSRFASDAFSDLPKAQPCIEAELLFSAREPRVNVVEPGSDGAILSMHDIGSDQNCLAVHVALAFGLQHHFERDNRPVPGLLVIDQISRPYFPNRNSRDTEVSFELAGSQIVAQSRNVDSDDLDESDDDGRDEIPIGADDEDFLAMRQHINFLFEEVGRRSGLQVLLLEHAYLTDDPRYVAATKHRWTRASGEALIPRDWERRPDTK</sequence>
<dbReference type="RefSeq" id="WP_230562177.1">
    <property type="nucleotide sequence ID" value="NZ_JAJITC010000007.1"/>
</dbReference>
<protein>
    <submittedName>
        <fullName evidence="1">DUF3732 domain-containing protein</fullName>
    </submittedName>
</protein>
<evidence type="ECO:0000313" key="2">
    <source>
        <dbReference type="Proteomes" id="UP001430614"/>
    </source>
</evidence>
<dbReference type="SUPFAM" id="SSF52540">
    <property type="entry name" value="P-loop containing nucleoside triphosphate hydrolases"/>
    <property type="match status" value="1"/>
</dbReference>
<dbReference type="Proteomes" id="UP001430614">
    <property type="component" value="Unassembled WGS sequence"/>
</dbReference>
<dbReference type="EMBL" id="JAJITC010000007">
    <property type="protein sequence ID" value="MCC8403327.1"/>
    <property type="molecule type" value="Genomic_DNA"/>
</dbReference>
<keyword evidence="2" id="KW-1185">Reference proteome</keyword>
<comment type="caution">
    <text evidence="1">The sequence shown here is derived from an EMBL/GenBank/DDBJ whole genome shotgun (WGS) entry which is preliminary data.</text>
</comment>
<proteinExistence type="predicted"/>
<evidence type="ECO:0000313" key="1">
    <source>
        <dbReference type="EMBL" id="MCC8403327.1"/>
    </source>
</evidence>
<reference evidence="1 2" key="1">
    <citation type="submission" date="2021-11" db="EMBL/GenBank/DDBJ databases">
        <authorList>
            <person name="Oh E.-T."/>
            <person name="Kim S.-B."/>
        </authorList>
    </citation>
    <scope>NUCLEOTIDE SEQUENCE [LARGE SCALE GENOMIC DNA]</scope>
    <source>
        <strain evidence="1 2">MMS20-SJTN17</strain>
    </source>
</reference>
<organism evidence="1 2">
    <name type="scientific">Paraburkholderia translucens</name>
    <dbReference type="NCBI Taxonomy" id="2886945"/>
    <lineage>
        <taxon>Bacteria</taxon>
        <taxon>Pseudomonadati</taxon>
        <taxon>Pseudomonadota</taxon>
        <taxon>Betaproteobacteria</taxon>
        <taxon>Burkholderiales</taxon>
        <taxon>Burkholderiaceae</taxon>
        <taxon>Paraburkholderia</taxon>
    </lineage>
</organism>
<accession>A0ABS8KEY7</accession>
<gene>
    <name evidence="1" type="ORF">LJ655_15745</name>
</gene>
<dbReference type="Pfam" id="PF12532">
    <property type="entry name" value="DUF3732"/>
    <property type="match status" value="1"/>
</dbReference>
<dbReference type="InterPro" id="IPR022205">
    <property type="entry name" value="DUF3732"/>
</dbReference>